<keyword evidence="9" id="KW-1185">Reference proteome</keyword>
<comment type="caution">
    <text evidence="8">The sequence shown here is derived from an EMBL/GenBank/DDBJ whole genome shotgun (WGS) entry which is preliminary data.</text>
</comment>
<reference evidence="8 9" key="1">
    <citation type="journal article" date="2023" name="Elife">
        <title>Identification of key yeast species and microbe-microbe interactions impacting larval growth of Drosophila in the wild.</title>
        <authorList>
            <person name="Mure A."/>
            <person name="Sugiura Y."/>
            <person name="Maeda R."/>
            <person name="Honda K."/>
            <person name="Sakurai N."/>
            <person name="Takahashi Y."/>
            <person name="Watada M."/>
            <person name="Katoh T."/>
            <person name="Gotoh A."/>
            <person name="Gotoh Y."/>
            <person name="Taniguchi I."/>
            <person name="Nakamura K."/>
            <person name="Hayashi T."/>
            <person name="Katayama T."/>
            <person name="Uemura T."/>
            <person name="Hattori Y."/>
        </authorList>
    </citation>
    <scope>NUCLEOTIDE SEQUENCE [LARGE SCALE GENOMIC DNA]</scope>
    <source>
        <strain evidence="8 9">KH-74</strain>
    </source>
</reference>
<dbReference type="PROSITE" id="PS01340">
    <property type="entry name" value="CORNICHON"/>
    <property type="match status" value="1"/>
</dbReference>
<evidence type="ECO:0000256" key="6">
    <source>
        <dbReference type="SAM" id="Phobius"/>
    </source>
</evidence>
<dbReference type="InterPro" id="IPR033466">
    <property type="entry name" value="Cornichon_conserved"/>
</dbReference>
<organism evidence="8 9">
    <name type="scientific">Maudiozyma humilis</name>
    <name type="common">Sour dough yeast</name>
    <name type="synonym">Kazachstania humilis</name>
    <dbReference type="NCBI Taxonomy" id="51915"/>
    <lineage>
        <taxon>Eukaryota</taxon>
        <taxon>Fungi</taxon>
        <taxon>Dikarya</taxon>
        <taxon>Ascomycota</taxon>
        <taxon>Saccharomycotina</taxon>
        <taxon>Saccharomycetes</taxon>
        <taxon>Saccharomycetales</taxon>
        <taxon>Saccharomycetaceae</taxon>
        <taxon>Maudiozyma</taxon>
    </lineage>
</organism>
<evidence type="ECO:0000313" key="8">
    <source>
        <dbReference type="EMBL" id="GMM55285.1"/>
    </source>
</evidence>
<sequence length="139" mass="16088">MGSAWLFILAVVANCVNLFGQVHFTILYADLEADYINPIELCSKVNRLIGPEAILHGVISTLMLLNGFWFVFLLNLPIFAYNLNKVYRKNQLLDATEIFRTLGKHKRESFLKLGFYLLMFFFYLYRMIMALIVDSGSDF</sequence>
<evidence type="ECO:0000313" key="9">
    <source>
        <dbReference type="Proteomes" id="UP001377567"/>
    </source>
</evidence>
<feature type="chain" id="PRO_5043943987" evidence="7">
    <location>
        <begin position="16"/>
        <end position="139"/>
    </location>
</feature>
<dbReference type="GO" id="GO:0016192">
    <property type="term" value="P:vesicle-mediated transport"/>
    <property type="evidence" value="ECO:0007669"/>
    <property type="project" value="InterPro"/>
</dbReference>
<dbReference type="EMBL" id="BTGD01000005">
    <property type="protein sequence ID" value="GMM55285.1"/>
    <property type="molecule type" value="Genomic_DNA"/>
</dbReference>
<protein>
    <submittedName>
        <fullName evidence="8">Cornichon family protein</fullName>
    </submittedName>
</protein>
<dbReference type="AlphaFoldDB" id="A0AAV5RUT0"/>
<dbReference type="Proteomes" id="UP001377567">
    <property type="component" value="Unassembled WGS sequence"/>
</dbReference>
<dbReference type="Pfam" id="PF03311">
    <property type="entry name" value="Cornichon"/>
    <property type="match status" value="1"/>
</dbReference>
<comment type="subcellular location">
    <subcellularLocation>
        <location evidence="1">Membrane</location>
        <topology evidence="1">Multi-pass membrane protein</topology>
    </subcellularLocation>
</comment>
<comment type="similarity">
    <text evidence="2">Belongs to the cornichon family.</text>
</comment>
<feature type="transmembrane region" description="Helical" evidence="6">
    <location>
        <begin position="53"/>
        <end position="81"/>
    </location>
</feature>
<gene>
    <name evidence="8" type="ORF">DAKH74_019010</name>
</gene>
<evidence type="ECO:0000256" key="1">
    <source>
        <dbReference type="ARBA" id="ARBA00004141"/>
    </source>
</evidence>
<keyword evidence="3 6" id="KW-0812">Transmembrane</keyword>
<evidence type="ECO:0000256" key="3">
    <source>
        <dbReference type="ARBA" id="ARBA00022692"/>
    </source>
</evidence>
<evidence type="ECO:0000256" key="4">
    <source>
        <dbReference type="ARBA" id="ARBA00022989"/>
    </source>
</evidence>
<keyword evidence="7" id="KW-0732">Signal</keyword>
<dbReference type="SMART" id="SM01398">
    <property type="entry name" value="Cornichon"/>
    <property type="match status" value="1"/>
</dbReference>
<feature type="signal peptide" evidence="7">
    <location>
        <begin position="1"/>
        <end position="15"/>
    </location>
</feature>
<keyword evidence="4 6" id="KW-1133">Transmembrane helix</keyword>
<dbReference type="InterPro" id="IPR003377">
    <property type="entry name" value="Cornichon"/>
</dbReference>
<name>A0AAV5RUT0_MAUHU</name>
<feature type="transmembrane region" description="Helical" evidence="6">
    <location>
        <begin position="113"/>
        <end position="133"/>
    </location>
</feature>
<dbReference type="GO" id="GO:0016020">
    <property type="term" value="C:membrane"/>
    <property type="evidence" value="ECO:0007669"/>
    <property type="project" value="UniProtKB-SubCell"/>
</dbReference>
<keyword evidence="5 6" id="KW-0472">Membrane</keyword>
<evidence type="ECO:0000256" key="2">
    <source>
        <dbReference type="ARBA" id="ARBA00010095"/>
    </source>
</evidence>
<evidence type="ECO:0000256" key="5">
    <source>
        <dbReference type="ARBA" id="ARBA00023136"/>
    </source>
</evidence>
<accession>A0AAV5RUT0</accession>
<evidence type="ECO:0000256" key="7">
    <source>
        <dbReference type="SAM" id="SignalP"/>
    </source>
</evidence>
<dbReference type="PANTHER" id="PTHR12290">
    <property type="entry name" value="CORNICHON-RELATED"/>
    <property type="match status" value="1"/>
</dbReference>
<proteinExistence type="inferred from homology"/>